<keyword evidence="1" id="KW-0813">Transport</keyword>
<accession>A0A1H0GEV5</accession>
<dbReference type="Proteomes" id="UP000199602">
    <property type="component" value="Unassembled WGS sequence"/>
</dbReference>
<evidence type="ECO:0000256" key="5">
    <source>
        <dbReference type="ARBA" id="ARBA00022982"/>
    </source>
</evidence>
<evidence type="ECO:0000256" key="4">
    <source>
        <dbReference type="ARBA" id="ARBA00022737"/>
    </source>
</evidence>
<keyword evidence="6" id="KW-0408">Iron</keyword>
<dbReference type="OrthoDB" id="9789030at2"/>
<feature type="domain" description="4Fe-4S ferredoxin-type" evidence="8">
    <location>
        <begin position="4"/>
        <end position="34"/>
    </location>
</feature>
<keyword evidence="7" id="KW-0411">Iron-sulfur</keyword>
<dbReference type="PROSITE" id="PS00198">
    <property type="entry name" value="4FE4S_FER_1"/>
    <property type="match status" value="1"/>
</dbReference>
<dbReference type="InterPro" id="IPR017900">
    <property type="entry name" value="4Fe4S_Fe_S_CS"/>
</dbReference>
<dbReference type="AlphaFoldDB" id="A0A1H0GEV5"/>
<dbReference type="EMBL" id="FNIN01000018">
    <property type="protein sequence ID" value="SDO05420.1"/>
    <property type="molecule type" value="Genomic_DNA"/>
</dbReference>
<dbReference type="Pfam" id="PF13247">
    <property type="entry name" value="Fer4_11"/>
    <property type="match status" value="1"/>
</dbReference>
<dbReference type="PANTHER" id="PTHR43177:SF5">
    <property type="entry name" value="ANAEROBIC DIMETHYL SULFOXIDE REDUCTASE CHAIN B-RELATED"/>
    <property type="match status" value="1"/>
</dbReference>
<dbReference type="SUPFAM" id="SSF54862">
    <property type="entry name" value="4Fe-4S ferredoxins"/>
    <property type="match status" value="1"/>
</dbReference>
<dbReference type="InterPro" id="IPR017896">
    <property type="entry name" value="4Fe4S_Fe-S-bd"/>
</dbReference>
<evidence type="ECO:0000259" key="8">
    <source>
        <dbReference type="PROSITE" id="PS51379"/>
    </source>
</evidence>
<evidence type="ECO:0000313" key="10">
    <source>
        <dbReference type="Proteomes" id="UP000199602"/>
    </source>
</evidence>
<sequence>MSNYFIHLNQKRCISCKACEVHCKAKNKVPPGAKLGQLVSIGPIEKQGKPAYPTIFLPCFHCENPWCVAACPTGAMRRREDGIVYVEKSLCVGCKACILACPWKVPQWDELNGQVIKCDLCQDRIDEGLDPACVSACTTRALTFVRPNQASRFARQDFAQKLLLSQSG</sequence>
<keyword evidence="5" id="KW-0249">Electron transport</keyword>
<dbReference type="GO" id="GO:0051539">
    <property type="term" value="F:4 iron, 4 sulfur cluster binding"/>
    <property type="evidence" value="ECO:0007669"/>
    <property type="project" value="UniProtKB-KW"/>
</dbReference>
<dbReference type="Gene3D" id="3.30.70.20">
    <property type="match status" value="2"/>
</dbReference>
<gene>
    <name evidence="9" type="ORF">SAMN04488516_1182</name>
</gene>
<evidence type="ECO:0000256" key="7">
    <source>
        <dbReference type="ARBA" id="ARBA00023014"/>
    </source>
</evidence>
<name>A0A1H0GEV5_9BACT</name>
<evidence type="ECO:0000256" key="6">
    <source>
        <dbReference type="ARBA" id="ARBA00023004"/>
    </source>
</evidence>
<reference evidence="9 10" key="1">
    <citation type="submission" date="2016-10" db="EMBL/GenBank/DDBJ databases">
        <authorList>
            <person name="de Groot N.N."/>
        </authorList>
    </citation>
    <scope>NUCLEOTIDE SEQUENCE [LARGE SCALE GENOMIC DNA]</scope>
    <source>
        <strain evidence="9 10">DSM 15269</strain>
    </source>
</reference>
<proteinExistence type="predicted"/>
<feature type="domain" description="4Fe-4S ferredoxin-type" evidence="8">
    <location>
        <begin position="51"/>
        <end position="81"/>
    </location>
</feature>
<evidence type="ECO:0000256" key="3">
    <source>
        <dbReference type="ARBA" id="ARBA00022723"/>
    </source>
</evidence>
<keyword evidence="3" id="KW-0479">Metal-binding</keyword>
<evidence type="ECO:0000313" key="9">
    <source>
        <dbReference type="EMBL" id="SDO05420.1"/>
    </source>
</evidence>
<organism evidence="9 10">
    <name type="scientific">Desulfonauticus submarinus</name>
    <dbReference type="NCBI Taxonomy" id="206665"/>
    <lineage>
        <taxon>Bacteria</taxon>
        <taxon>Pseudomonadati</taxon>
        <taxon>Thermodesulfobacteriota</taxon>
        <taxon>Desulfovibrionia</taxon>
        <taxon>Desulfovibrionales</taxon>
        <taxon>Desulfonauticaceae</taxon>
        <taxon>Desulfonauticus</taxon>
    </lineage>
</organism>
<feature type="domain" description="4Fe-4S ferredoxin-type" evidence="8">
    <location>
        <begin position="82"/>
        <end position="111"/>
    </location>
</feature>
<keyword evidence="10" id="KW-1185">Reference proteome</keyword>
<dbReference type="STRING" id="206665.SAMN04488516_1182"/>
<evidence type="ECO:0000256" key="2">
    <source>
        <dbReference type="ARBA" id="ARBA00022485"/>
    </source>
</evidence>
<dbReference type="CDD" id="cd10553">
    <property type="entry name" value="PhsB_like"/>
    <property type="match status" value="1"/>
</dbReference>
<evidence type="ECO:0000256" key="1">
    <source>
        <dbReference type="ARBA" id="ARBA00022448"/>
    </source>
</evidence>
<keyword evidence="4" id="KW-0677">Repeat</keyword>
<dbReference type="InterPro" id="IPR050954">
    <property type="entry name" value="ET_IronSulfur_Cluster-Binding"/>
</dbReference>
<dbReference type="PANTHER" id="PTHR43177">
    <property type="entry name" value="PROTEIN NRFC"/>
    <property type="match status" value="1"/>
</dbReference>
<dbReference type="PROSITE" id="PS51379">
    <property type="entry name" value="4FE4S_FER_2"/>
    <property type="match status" value="3"/>
</dbReference>
<protein>
    <submittedName>
        <fullName evidence="9">Fe-S-cluster-containing dehydrogenase component</fullName>
    </submittedName>
</protein>
<dbReference type="GO" id="GO:0046872">
    <property type="term" value="F:metal ion binding"/>
    <property type="evidence" value="ECO:0007669"/>
    <property type="project" value="UniProtKB-KW"/>
</dbReference>
<dbReference type="RefSeq" id="WP_092066608.1">
    <property type="nucleotide sequence ID" value="NZ_FNIN01000018.1"/>
</dbReference>
<keyword evidence="2" id="KW-0004">4Fe-4S</keyword>